<dbReference type="OrthoDB" id="682663at2759"/>
<accession>A0A7J6VP13</accession>
<dbReference type="AlphaFoldDB" id="A0A7J6VP13"/>
<comment type="caution">
    <text evidence="1">The sequence shown here is derived from an EMBL/GenBank/DDBJ whole genome shotgun (WGS) entry which is preliminary data.</text>
</comment>
<evidence type="ECO:0000313" key="2">
    <source>
        <dbReference type="Proteomes" id="UP000554482"/>
    </source>
</evidence>
<keyword evidence="2" id="KW-1185">Reference proteome</keyword>
<dbReference type="PANTHER" id="PTHR34569">
    <property type="entry name" value="EXPRESSED PROTEIN"/>
    <property type="match status" value="1"/>
</dbReference>
<evidence type="ECO:0000313" key="1">
    <source>
        <dbReference type="EMBL" id="KAF5186501.1"/>
    </source>
</evidence>
<name>A0A7J6VP13_THATH</name>
<dbReference type="EMBL" id="JABWDY010029194">
    <property type="protein sequence ID" value="KAF5186501.1"/>
    <property type="molecule type" value="Genomic_DNA"/>
</dbReference>
<sequence>MSKRSIAASSSPALLSEALLSGKLDSTPLLDKNLTFPRSQREVASLSANQLLQESYSYTSLKDVLSSYDHEGSSSASNRASLNLHDDEIPIKNPLVKCAALAYLRPQHKVLKPSWRRRGSLKEVGECFVIVP</sequence>
<gene>
    <name evidence="1" type="ORF">FRX31_023910</name>
</gene>
<dbReference type="PANTHER" id="PTHR34569:SF12">
    <property type="entry name" value="TRANSMEMBRANE PROTEIN"/>
    <property type="match status" value="1"/>
</dbReference>
<proteinExistence type="predicted"/>
<dbReference type="Proteomes" id="UP000554482">
    <property type="component" value="Unassembled WGS sequence"/>
</dbReference>
<protein>
    <submittedName>
        <fullName evidence="1">Uncharacterized protein</fullName>
    </submittedName>
</protein>
<organism evidence="1 2">
    <name type="scientific">Thalictrum thalictroides</name>
    <name type="common">Rue-anemone</name>
    <name type="synonym">Anemone thalictroides</name>
    <dbReference type="NCBI Taxonomy" id="46969"/>
    <lineage>
        <taxon>Eukaryota</taxon>
        <taxon>Viridiplantae</taxon>
        <taxon>Streptophyta</taxon>
        <taxon>Embryophyta</taxon>
        <taxon>Tracheophyta</taxon>
        <taxon>Spermatophyta</taxon>
        <taxon>Magnoliopsida</taxon>
        <taxon>Ranunculales</taxon>
        <taxon>Ranunculaceae</taxon>
        <taxon>Thalictroideae</taxon>
        <taxon>Thalictrum</taxon>
    </lineage>
</organism>
<feature type="non-terminal residue" evidence="1">
    <location>
        <position position="132"/>
    </location>
</feature>
<reference evidence="1 2" key="1">
    <citation type="submission" date="2020-06" db="EMBL/GenBank/DDBJ databases">
        <title>Transcriptomic and genomic resources for Thalictrum thalictroides and T. hernandezii: Facilitating candidate gene discovery in an emerging model plant lineage.</title>
        <authorList>
            <person name="Arias T."/>
            <person name="Riano-Pachon D.M."/>
            <person name="Di Stilio V.S."/>
        </authorList>
    </citation>
    <scope>NUCLEOTIDE SEQUENCE [LARGE SCALE GENOMIC DNA]</scope>
    <source>
        <strain evidence="2">cv. WT478/WT964</strain>
        <tissue evidence="1">Leaves</tissue>
    </source>
</reference>